<feature type="transmembrane region" description="Helical" evidence="7">
    <location>
        <begin position="159"/>
        <end position="178"/>
    </location>
</feature>
<evidence type="ECO:0000256" key="5">
    <source>
        <dbReference type="ARBA" id="ARBA00022989"/>
    </source>
</evidence>
<feature type="transmembrane region" description="Helical" evidence="7">
    <location>
        <begin position="190"/>
        <end position="210"/>
    </location>
</feature>
<dbReference type="InterPro" id="IPR004776">
    <property type="entry name" value="Mem_transp_PIN-like"/>
</dbReference>
<dbReference type="EMBL" id="AP026708">
    <property type="protein sequence ID" value="BDQ33186.1"/>
    <property type="molecule type" value="Genomic_DNA"/>
</dbReference>
<feature type="transmembrane region" description="Helical" evidence="7">
    <location>
        <begin position="246"/>
        <end position="269"/>
    </location>
</feature>
<feature type="transmembrane region" description="Helical" evidence="7">
    <location>
        <begin position="31"/>
        <end position="49"/>
    </location>
</feature>
<dbReference type="PANTHER" id="PTHR36838">
    <property type="entry name" value="AUXIN EFFLUX CARRIER FAMILY PROTEIN"/>
    <property type="match status" value="1"/>
</dbReference>
<reference evidence="8" key="1">
    <citation type="submission" date="2022-08" db="EMBL/GenBank/DDBJ databases">
        <title>Genome Sequence of the sulphate-reducing bacterium, Pseudodesulfovibrio portus JCM14722.</title>
        <authorList>
            <person name="Kondo R."/>
            <person name="Kataoka T."/>
        </authorList>
    </citation>
    <scope>NUCLEOTIDE SEQUENCE</scope>
    <source>
        <strain evidence="8">JCM 14722</strain>
    </source>
</reference>
<keyword evidence="3" id="KW-1003">Cell membrane</keyword>
<evidence type="ECO:0000256" key="4">
    <source>
        <dbReference type="ARBA" id="ARBA00022692"/>
    </source>
</evidence>
<dbReference type="PANTHER" id="PTHR36838:SF1">
    <property type="entry name" value="SLR1864 PROTEIN"/>
    <property type="match status" value="1"/>
</dbReference>
<feature type="transmembrane region" description="Helical" evidence="7">
    <location>
        <begin position="130"/>
        <end position="147"/>
    </location>
</feature>
<protein>
    <submittedName>
        <fullName evidence="8">Transporter</fullName>
    </submittedName>
</protein>
<dbReference type="Pfam" id="PF03547">
    <property type="entry name" value="Mem_trans"/>
    <property type="match status" value="1"/>
</dbReference>
<evidence type="ECO:0000313" key="9">
    <source>
        <dbReference type="Proteomes" id="UP001061361"/>
    </source>
</evidence>
<feature type="transmembrane region" description="Helical" evidence="7">
    <location>
        <begin position="55"/>
        <end position="79"/>
    </location>
</feature>
<comment type="subcellular location">
    <subcellularLocation>
        <location evidence="1">Membrane</location>
        <topology evidence="1">Multi-pass membrane protein</topology>
    </subcellularLocation>
</comment>
<dbReference type="RefSeq" id="WP_264983240.1">
    <property type="nucleotide sequence ID" value="NZ_AP026708.1"/>
</dbReference>
<keyword evidence="4 7" id="KW-0812">Transmembrane</keyword>
<feature type="transmembrane region" description="Helical" evidence="7">
    <location>
        <begin position="6"/>
        <end position="24"/>
    </location>
</feature>
<feature type="transmembrane region" description="Helical" evidence="7">
    <location>
        <begin position="91"/>
        <end position="110"/>
    </location>
</feature>
<evidence type="ECO:0000256" key="2">
    <source>
        <dbReference type="ARBA" id="ARBA00022448"/>
    </source>
</evidence>
<dbReference type="Proteomes" id="UP001061361">
    <property type="component" value="Chromosome"/>
</dbReference>
<evidence type="ECO:0000256" key="7">
    <source>
        <dbReference type="SAM" id="Phobius"/>
    </source>
</evidence>
<keyword evidence="2" id="KW-0813">Transport</keyword>
<keyword evidence="5 7" id="KW-1133">Transmembrane helix</keyword>
<feature type="transmembrane region" description="Helical" evidence="7">
    <location>
        <begin position="222"/>
        <end position="240"/>
    </location>
</feature>
<sequence>MENFLLLIVCMLLGIGLRITGIVGENGPMTINAVIIHMSLPALAILYAHELPLGVALILPAAMAWIVFGLGYLLFFHVLKGMKGMDRKTQVCLALTAGLGNTSFVGLPMIETFFGPEYLGVGMLCDTAGTFMALSIPGIILAAGVSGEKISGAALARKVLLFPPLLSIVLGFALQPVAYPPWLVSILERMGGTLSPLALLSVGLTLRFGAIRGHARELLVGLGYKIVLAPLIIFILYIYVLDATDLVAKVTVFESAMAPMITGGIIAMTYGARPSLAASMLGVGIPLSFLTLPLWYMLLMAV</sequence>
<feature type="transmembrane region" description="Helical" evidence="7">
    <location>
        <begin position="276"/>
        <end position="298"/>
    </location>
</feature>
<gene>
    <name evidence="8" type="ORF">JCM14722_07280</name>
</gene>
<evidence type="ECO:0000313" key="8">
    <source>
        <dbReference type="EMBL" id="BDQ33186.1"/>
    </source>
</evidence>
<evidence type="ECO:0000256" key="1">
    <source>
        <dbReference type="ARBA" id="ARBA00004141"/>
    </source>
</evidence>
<organism evidence="8 9">
    <name type="scientific">Pseudodesulfovibrio portus</name>
    <dbReference type="NCBI Taxonomy" id="231439"/>
    <lineage>
        <taxon>Bacteria</taxon>
        <taxon>Pseudomonadati</taxon>
        <taxon>Thermodesulfobacteriota</taxon>
        <taxon>Desulfovibrionia</taxon>
        <taxon>Desulfovibrionales</taxon>
        <taxon>Desulfovibrionaceae</taxon>
    </lineage>
</organism>
<accession>A0ABM8AP65</accession>
<evidence type="ECO:0000256" key="3">
    <source>
        <dbReference type="ARBA" id="ARBA00022475"/>
    </source>
</evidence>
<name>A0ABM8AP65_9BACT</name>
<proteinExistence type="predicted"/>
<keyword evidence="9" id="KW-1185">Reference proteome</keyword>
<keyword evidence="6 7" id="KW-0472">Membrane</keyword>
<evidence type="ECO:0000256" key="6">
    <source>
        <dbReference type="ARBA" id="ARBA00023136"/>
    </source>
</evidence>